<dbReference type="Pfam" id="PF00456">
    <property type="entry name" value="Transketolase_N"/>
    <property type="match status" value="1"/>
</dbReference>
<sequence>MKSSSIAVQHVEEAKLIYEKLQVEIEDFERERFEDVGFLTSMMLVILGNYAQTGHFGGPLSYTPANVALHLAGPKNGGISYDIRHPKHPLADKFMLTGGHCIPTCYALWMVLYEAMQQEFEATKDERYQCPPDEAIFAIDALGFRRSPGALETLLKEHGLEDHELFQQAKLRGIRALMGHSETTDVTNDVNGGPSGVGMATSAGKAMFWDFVGAPENQGPKVVAFEGEFAFTEGHAQELKTIALAQQVGKRLRLFFSYNNAGIDDALIGGVIPEKYGEQYDIANQFQSYGWNVFTLADGASYEDLIAVFKKMEDWPADDRRPMVVVAHTVKGWWPGAAEGQVEGTKQVIGYPSHPYAFGMNSEYFRALAGSFERRYGVKFQGIHDGAPKSERDRLIQFKTNVDIAMSVLKQKGLGKWIADRLLNIAATLPQNLKLTIPDDIDPFTDERLRVENLPKDTVNLTVKHPFTGKDSNISVSLFSKPGQKKGTRRAISEVGKWINYVTNNRFLTISADLSNSINVEACSLTGHYDPITNPCGTRLKAGIQECANAATMCGLVSQTVSKDKNVHAGVWGLSGTYGAFTPFFYLPVRIFSQQNQDSPFKLGVLTIVAGHSGPETAADARSHFGIFAPQVWTLFPEGQIVNLYLWDYNDVAPAYFAAAQLAIAKKECSVIVVHVARPDIPVADRSTFADTDLTAAAKGAYLIRDYDDKNPPSGTVVVQGASSTVNLLSIVPRLEAEGINIRIVAVISEELFRAQPVDYQEKVMPLSARMDCMVLTTMTKRIFPLSGLGPLTKEYTLSSDYDDRWRTGGLEDDVIEEAHMDGEHIFEAVKRFATDRKSRLARLRDALGAL</sequence>
<evidence type="ECO:0000313" key="3">
    <source>
        <dbReference type="EMBL" id="ELR21765.1"/>
    </source>
</evidence>
<dbReference type="Gene3D" id="3.40.50.970">
    <property type="match status" value="2"/>
</dbReference>
<dbReference type="GO" id="GO:0004802">
    <property type="term" value="F:transketolase activity"/>
    <property type="evidence" value="ECO:0007669"/>
    <property type="project" value="TreeGrafter"/>
</dbReference>
<dbReference type="InterPro" id="IPR033247">
    <property type="entry name" value="Transketolase_fam"/>
</dbReference>
<reference evidence="3 4" key="1">
    <citation type="journal article" date="2013" name="Genome Biol.">
        <title>Genome of Acanthamoeba castellanii highlights extensive lateral gene transfer and early evolution of tyrosine kinase signaling.</title>
        <authorList>
            <person name="Clarke M."/>
            <person name="Lohan A.J."/>
            <person name="Liu B."/>
            <person name="Lagkouvardos I."/>
            <person name="Roy S."/>
            <person name="Zafar N."/>
            <person name="Bertelli C."/>
            <person name="Schilde C."/>
            <person name="Kianianmomeni A."/>
            <person name="Burglin T.R."/>
            <person name="Frech C."/>
            <person name="Turcotte B."/>
            <person name="Kopec K.O."/>
            <person name="Synnott J.M."/>
            <person name="Choo C."/>
            <person name="Paponov I."/>
            <person name="Finkler A."/>
            <person name="Soon Heng Tan C."/>
            <person name="Hutchins A.P."/>
            <person name="Weinmeier T."/>
            <person name="Rattei T."/>
            <person name="Chu J.S."/>
            <person name="Gimenez G."/>
            <person name="Irimia M."/>
            <person name="Rigden D.J."/>
            <person name="Fitzpatrick D.A."/>
            <person name="Lorenzo-Morales J."/>
            <person name="Bateman A."/>
            <person name="Chiu C.H."/>
            <person name="Tang P."/>
            <person name="Hegemann P."/>
            <person name="Fromm H."/>
            <person name="Raoult D."/>
            <person name="Greub G."/>
            <person name="Miranda-Saavedra D."/>
            <person name="Chen N."/>
            <person name="Nash P."/>
            <person name="Ginger M.L."/>
            <person name="Horn M."/>
            <person name="Schaap P."/>
            <person name="Caler L."/>
            <person name="Loftus B."/>
        </authorList>
    </citation>
    <scope>NUCLEOTIDE SEQUENCE [LARGE SCALE GENOMIC DNA]</scope>
    <source>
        <strain evidence="3 4">Neff</strain>
    </source>
</reference>
<dbReference type="InterPro" id="IPR009014">
    <property type="entry name" value="Transketo_C/PFOR_II"/>
</dbReference>
<dbReference type="VEuPathDB" id="AmoebaDB:ACA1_385410"/>
<proteinExistence type="predicted"/>
<dbReference type="GeneID" id="14922677"/>
<dbReference type="Proteomes" id="UP000011083">
    <property type="component" value="Unassembled WGS sequence"/>
</dbReference>
<dbReference type="InterPro" id="IPR029061">
    <property type="entry name" value="THDP-binding"/>
</dbReference>
<accession>L8H9A8</accession>
<organism evidence="3 4">
    <name type="scientific">Acanthamoeba castellanii (strain ATCC 30010 / Neff)</name>
    <dbReference type="NCBI Taxonomy" id="1257118"/>
    <lineage>
        <taxon>Eukaryota</taxon>
        <taxon>Amoebozoa</taxon>
        <taxon>Discosea</taxon>
        <taxon>Longamoebia</taxon>
        <taxon>Centramoebida</taxon>
        <taxon>Acanthamoebidae</taxon>
        <taxon>Acanthamoeba</taxon>
    </lineage>
</organism>
<dbReference type="PANTHER" id="PTHR43522:SF2">
    <property type="entry name" value="TRANSKETOLASE 1-RELATED"/>
    <property type="match status" value="1"/>
</dbReference>
<dbReference type="RefSeq" id="XP_004347147.1">
    <property type="nucleotide sequence ID" value="XM_004347097.1"/>
</dbReference>
<dbReference type="Gene3D" id="3.40.50.920">
    <property type="match status" value="1"/>
</dbReference>
<dbReference type="SUPFAM" id="SSF52922">
    <property type="entry name" value="TK C-terminal domain-like"/>
    <property type="match status" value="1"/>
</dbReference>
<evidence type="ECO:0000259" key="2">
    <source>
        <dbReference type="Pfam" id="PF00456"/>
    </source>
</evidence>
<gene>
    <name evidence="3" type="ORF">ACA1_385410</name>
</gene>
<protein>
    <submittedName>
        <fullName evidence="3">Transketolase, putative</fullName>
    </submittedName>
</protein>
<evidence type="ECO:0000256" key="1">
    <source>
        <dbReference type="ARBA" id="ARBA00001964"/>
    </source>
</evidence>
<evidence type="ECO:0000313" key="4">
    <source>
        <dbReference type="Proteomes" id="UP000011083"/>
    </source>
</evidence>
<dbReference type="OMA" id="YAAGHKA"/>
<dbReference type="SUPFAM" id="SSF52518">
    <property type="entry name" value="Thiamin diphosphate-binding fold (THDP-binding)"/>
    <property type="match status" value="2"/>
</dbReference>
<feature type="domain" description="Transketolase N-terminal" evidence="2">
    <location>
        <begin position="170"/>
        <end position="340"/>
    </location>
</feature>
<keyword evidence="4" id="KW-1185">Reference proteome</keyword>
<name>L8H9A8_ACACF</name>
<comment type="cofactor">
    <cofactor evidence="1">
        <name>thiamine diphosphate</name>
        <dbReference type="ChEBI" id="CHEBI:58937"/>
    </cofactor>
</comment>
<dbReference type="EMBL" id="KB007900">
    <property type="protein sequence ID" value="ELR21765.1"/>
    <property type="molecule type" value="Genomic_DNA"/>
</dbReference>
<dbReference type="GO" id="GO:0006098">
    <property type="term" value="P:pentose-phosphate shunt"/>
    <property type="evidence" value="ECO:0007669"/>
    <property type="project" value="TreeGrafter"/>
</dbReference>
<dbReference type="PANTHER" id="PTHR43522">
    <property type="entry name" value="TRANSKETOLASE"/>
    <property type="match status" value="1"/>
</dbReference>
<dbReference type="STRING" id="1257118.L8H9A8"/>
<dbReference type="OrthoDB" id="10267175at2759"/>
<dbReference type="AlphaFoldDB" id="L8H9A8"/>
<dbReference type="GO" id="GO:0005829">
    <property type="term" value="C:cytosol"/>
    <property type="evidence" value="ECO:0007669"/>
    <property type="project" value="TreeGrafter"/>
</dbReference>
<dbReference type="InterPro" id="IPR005474">
    <property type="entry name" value="Transketolase_N"/>
</dbReference>
<dbReference type="KEGG" id="acan:ACA1_385410"/>